<dbReference type="Gene3D" id="2.40.10.10">
    <property type="entry name" value="Trypsin-like serine proteases"/>
    <property type="match status" value="2"/>
</dbReference>
<dbReference type="EMBL" id="JACKTI010000069">
    <property type="protein sequence ID" value="MCV7026608.1"/>
    <property type="molecule type" value="Genomic_DNA"/>
</dbReference>
<evidence type="ECO:0000313" key="2">
    <source>
        <dbReference type="EMBL" id="MCV7026608.1"/>
    </source>
</evidence>
<proteinExistence type="predicted"/>
<dbReference type="EMBL" id="BCTA01000012">
    <property type="protein sequence ID" value="GAT07641.1"/>
    <property type="molecule type" value="Genomic_DNA"/>
</dbReference>
<evidence type="ECO:0008006" key="5">
    <source>
        <dbReference type="Google" id="ProtNLM"/>
    </source>
</evidence>
<dbReference type="InterPro" id="IPR043504">
    <property type="entry name" value="Peptidase_S1_PA_chymotrypsin"/>
</dbReference>
<dbReference type="AlphaFoldDB" id="A0AAW5STZ0"/>
<evidence type="ECO:0000313" key="1">
    <source>
        <dbReference type="EMBL" id="GAT07641.1"/>
    </source>
</evidence>
<dbReference type="SUPFAM" id="SSF50494">
    <property type="entry name" value="Trypsin-like serine proteases"/>
    <property type="match status" value="1"/>
</dbReference>
<dbReference type="RefSeq" id="WP_067387439.1">
    <property type="nucleotide sequence ID" value="NZ_BCTA01000012.1"/>
</dbReference>
<evidence type="ECO:0000313" key="4">
    <source>
        <dbReference type="Proteomes" id="UP001207528"/>
    </source>
</evidence>
<reference evidence="2" key="3">
    <citation type="journal article" date="2022" name="BMC Genomics">
        <title>Comparative genome analysis of mycobacteria focusing on tRNA and non-coding RNA.</title>
        <authorList>
            <person name="Behra P.R.K."/>
            <person name="Pettersson B.M.F."/>
            <person name="Ramesh M."/>
            <person name="Das S."/>
            <person name="Dasgupta S."/>
            <person name="Kirsebom L.A."/>
        </authorList>
    </citation>
    <scope>NUCLEOTIDE SEQUENCE</scope>
    <source>
        <strain evidence="2">DSM 44203</strain>
    </source>
</reference>
<organism evidence="2 4">
    <name type="scientific">Mycolicibacterium novocastrense</name>
    <name type="common">Mycobacterium novocastrense</name>
    <dbReference type="NCBI Taxonomy" id="59813"/>
    <lineage>
        <taxon>Bacteria</taxon>
        <taxon>Bacillati</taxon>
        <taxon>Actinomycetota</taxon>
        <taxon>Actinomycetes</taxon>
        <taxon>Mycobacteriales</taxon>
        <taxon>Mycobacteriaceae</taxon>
        <taxon>Mycolicibacterium</taxon>
    </lineage>
</organism>
<dbReference type="InterPro" id="IPR009003">
    <property type="entry name" value="Peptidase_S1_PA"/>
</dbReference>
<reference evidence="1 3" key="1">
    <citation type="journal article" date="2016" name="Genome Announc.">
        <title>Draft Genome Sequences of Five Rapidly Growing Mycobacterium Species, M. thermoresistibile, M. fortuitum subsp. acetamidolyticum, M. canariasense, M. brisbanense, and M. novocastrense.</title>
        <authorList>
            <person name="Katahira K."/>
            <person name="Ogura Y."/>
            <person name="Gotoh Y."/>
            <person name="Hayashi T."/>
        </authorList>
    </citation>
    <scope>NUCLEOTIDE SEQUENCE [LARGE SCALE GENOMIC DNA]</scope>
    <source>
        <strain evidence="1 3">JCM18114</strain>
    </source>
</reference>
<dbReference type="Proteomes" id="UP001207528">
    <property type="component" value="Unassembled WGS sequence"/>
</dbReference>
<evidence type="ECO:0000313" key="3">
    <source>
        <dbReference type="Proteomes" id="UP000069773"/>
    </source>
</evidence>
<dbReference type="Proteomes" id="UP000069773">
    <property type="component" value="Unassembled WGS sequence"/>
</dbReference>
<sequence length="199" mass="21026">MPAAPAHADETKPVAAGDTITQGGIRCTLGYVYRVPGHTMGVSAGHCASPDGGPITNVDAGVTGRTVSVTLLPGKDTPHPPQKDWWLIDFGDVAWSDRIAGTSYRVVTYVNARESDWVCHYGATSDEEVCGFVSAVNTPLITVTQTGRKGDSGGPTYLKISDTLVAIVGLWQGHFTEPYRGGYVMSLPAALASFRDNSV</sequence>
<accession>A0AAW5STZ0</accession>
<reference evidence="2" key="2">
    <citation type="submission" date="2020-07" db="EMBL/GenBank/DDBJ databases">
        <authorList>
            <person name="Pettersson B.M.F."/>
            <person name="Behra P.R.K."/>
            <person name="Ramesh M."/>
            <person name="Das S."/>
            <person name="Dasgupta S."/>
            <person name="Kirsebom L.A."/>
        </authorList>
    </citation>
    <scope>NUCLEOTIDE SEQUENCE</scope>
    <source>
        <strain evidence="2">DSM 44203</strain>
    </source>
</reference>
<protein>
    <recommendedName>
        <fullName evidence="5">Serine protease</fullName>
    </recommendedName>
</protein>
<gene>
    <name evidence="2" type="ORF">H7I77_25195</name>
    <name evidence="1" type="ORF">RMCN_0774</name>
</gene>
<name>A0AAW5STZ0_MYCNV</name>
<keyword evidence="3" id="KW-1185">Reference proteome</keyword>
<comment type="caution">
    <text evidence="2">The sequence shown here is derived from an EMBL/GenBank/DDBJ whole genome shotgun (WGS) entry which is preliminary data.</text>
</comment>